<evidence type="ECO:0000256" key="2">
    <source>
        <dbReference type="PROSITE-ProRule" id="PRU00259"/>
    </source>
</evidence>
<accession>A0A9N7NEW8</accession>
<dbReference type="Pfam" id="PF00514">
    <property type="entry name" value="Arm"/>
    <property type="match status" value="1"/>
</dbReference>
<organism evidence="4 5">
    <name type="scientific">Striga hermonthica</name>
    <name type="common">Purple witchweed</name>
    <name type="synonym">Buchnera hermonthica</name>
    <dbReference type="NCBI Taxonomy" id="68872"/>
    <lineage>
        <taxon>Eukaryota</taxon>
        <taxon>Viridiplantae</taxon>
        <taxon>Streptophyta</taxon>
        <taxon>Embryophyta</taxon>
        <taxon>Tracheophyta</taxon>
        <taxon>Spermatophyta</taxon>
        <taxon>Magnoliopsida</taxon>
        <taxon>eudicotyledons</taxon>
        <taxon>Gunneridae</taxon>
        <taxon>Pentapetalae</taxon>
        <taxon>asterids</taxon>
        <taxon>lamiids</taxon>
        <taxon>Lamiales</taxon>
        <taxon>Orobanchaceae</taxon>
        <taxon>Buchnereae</taxon>
        <taxon>Striga</taxon>
    </lineage>
</organism>
<dbReference type="EMBL" id="CACSLK010027773">
    <property type="protein sequence ID" value="CAA0829369.1"/>
    <property type="molecule type" value="Genomic_DNA"/>
</dbReference>
<feature type="repeat" description="ARM" evidence="2">
    <location>
        <begin position="127"/>
        <end position="171"/>
    </location>
</feature>
<evidence type="ECO:0000313" key="5">
    <source>
        <dbReference type="Proteomes" id="UP001153555"/>
    </source>
</evidence>
<feature type="region of interest" description="Disordered" evidence="3">
    <location>
        <begin position="439"/>
        <end position="466"/>
    </location>
</feature>
<evidence type="ECO:0000313" key="4">
    <source>
        <dbReference type="EMBL" id="CAA0829369.1"/>
    </source>
</evidence>
<feature type="repeat" description="ARM" evidence="2">
    <location>
        <begin position="171"/>
        <end position="215"/>
    </location>
</feature>
<gene>
    <name evidence="4" type="ORF">SHERM_24944</name>
</gene>
<protein>
    <submittedName>
        <fullName evidence="4">ARM repeat superfamily protein</fullName>
    </submittedName>
</protein>
<dbReference type="PROSITE" id="PS50176">
    <property type="entry name" value="ARM_REPEAT"/>
    <property type="match status" value="2"/>
</dbReference>
<feature type="compositionally biased region" description="Basic and acidic residues" evidence="3">
    <location>
        <begin position="439"/>
        <end position="452"/>
    </location>
</feature>
<dbReference type="SMART" id="SM00185">
    <property type="entry name" value="ARM"/>
    <property type="match status" value="5"/>
</dbReference>
<sequence>MAWGTMSRCDGGGGGGSVALERPLRLWSLLIESVRCGGGAQRPNRRNPKPGSDKLSELLKRAEWWENEESEAELRRRRKEEALERLKGVARKLQEAAEGPSVVEGAAEVRRLTKDDPEARATLALLGVIPPLVALLDAQDPTFRTQIAALYALLNLAIANDGNKAAIVKSGAVHKILKLIQTPPHNPEVAEAAVANFLGLSALDSNKPIIGSSGAIPFLVNTLKDSPNPQAKQDALRAFCNLSISPTNTRPILDTDLIPHLLSELGCGGSATSNRILSILANIVSVADGRRRIASVPDTFPLLVDVLGWTDSPECQEKASYILMVMAHKSYADRQAIIEAGAVSALLELTLLGSVLAQKRASRMLELLRVDKGKQIVVGGGGGNVSAPLMSSPSPSTFDRAEEEEEEEEEETMSHEKRAVRQLVQQSLHTNMKRMVERANLPHDFVPSEHLKALTSGSSTSKSLPF</sequence>
<dbReference type="PANTHER" id="PTHR46700">
    <property type="entry name" value="ARM REPEAT SUPERFAMILY PROTEIN"/>
    <property type="match status" value="1"/>
</dbReference>
<keyword evidence="5" id="KW-1185">Reference proteome</keyword>
<dbReference type="InterPro" id="IPR011989">
    <property type="entry name" value="ARM-like"/>
</dbReference>
<evidence type="ECO:0000256" key="1">
    <source>
        <dbReference type="ARBA" id="ARBA00022737"/>
    </source>
</evidence>
<feature type="region of interest" description="Disordered" evidence="3">
    <location>
        <begin position="382"/>
        <end position="419"/>
    </location>
</feature>
<dbReference type="Gene3D" id="1.25.10.10">
    <property type="entry name" value="Leucine-rich Repeat Variant"/>
    <property type="match status" value="1"/>
</dbReference>
<dbReference type="PANTHER" id="PTHR46700:SF1">
    <property type="entry name" value="ARM REPEAT SUPERFAMILY PROTEIN"/>
    <property type="match status" value="1"/>
</dbReference>
<proteinExistence type="predicted"/>
<name>A0A9N7NEW8_STRHE</name>
<keyword evidence="1" id="KW-0677">Repeat</keyword>
<comment type="caution">
    <text evidence="4">The sequence shown here is derived from an EMBL/GenBank/DDBJ whole genome shotgun (WGS) entry which is preliminary data.</text>
</comment>
<dbReference type="InterPro" id="IPR016024">
    <property type="entry name" value="ARM-type_fold"/>
</dbReference>
<reference evidence="4" key="1">
    <citation type="submission" date="2019-12" db="EMBL/GenBank/DDBJ databases">
        <authorList>
            <person name="Scholes J."/>
        </authorList>
    </citation>
    <scope>NUCLEOTIDE SEQUENCE</scope>
</reference>
<dbReference type="OrthoDB" id="7537227at2759"/>
<feature type="compositionally biased region" description="Polar residues" evidence="3">
    <location>
        <begin position="455"/>
        <end position="466"/>
    </location>
</feature>
<dbReference type="AlphaFoldDB" id="A0A9N7NEW8"/>
<dbReference type="SUPFAM" id="SSF48371">
    <property type="entry name" value="ARM repeat"/>
    <property type="match status" value="1"/>
</dbReference>
<evidence type="ECO:0000256" key="3">
    <source>
        <dbReference type="SAM" id="MobiDB-lite"/>
    </source>
</evidence>
<feature type="compositionally biased region" description="Acidic residues" evidence="3">
    <location>
        <begin position="401"/>
        <end position="411"/>
    </location>
</feature>
<dbReference type="InterPro" id="IPR000225">
    <property type="entry name" value="Armadillo"/>
</dbReference>
<dbReference type="Proteomes" id="UP001153555">
    <property type="component" value="Unassembled WGS sequence"/>
</dbReference>